<gene>
    <name evidence="1" type="ORF">B0T18DRAFT_289485</name>
</gene>
<comment type="caution">
    <text evidence="1">The sequence shown here is derived from an EMBL/GenBank/DDBJ whole genome shotgun (WGS) entry which is preliminary data.</text>
</comment>
<feature type="non-terminal residue" evidence="1">
    <location>
        <position position="68"/>
    </location>
</feature>
<dbReference type="EMBL" id="JAUKUD010000007">
    <property type="protein sequence ID" value="KAK0738861.1"/>
    <property type="molecule type" value="Genomic_DNA"/>
</dbReference>
<protein>
    <submittedName>
        <fullName evidence="1">Uncharacterized protein</fullName>
    </submittedName>
</protein>
<sequence>CTSAVVEDYDCAHVIAPVACYNQFKFNSASTFTCIEGKDDADKARMFCKCARCVSEQLVQWVTTNRLC</sequence>
<organism evidence="1 2">
    <name type="scientific">Schizothecium vesticola</name>
    <dbReference type="NCBI Taxonomy" id="314040"/>
    <lineage>
        <taxon>Eukaryota</taxon>
        <taxon>Fungi</taxon>
        <taxon>Dikarya</taxon>
        <taxon>Ascomycota</taxon>
        <taxon>Pezizomycotina</taxon>
        <taxon>Sordariomycetes</taxon>
        <taxon>Sordariomycetidae</taxon>
        <taxon>Sordariales</taxon>
        <taxon>Schizotheciaceae</taxon>
        <taxon>Schizothecium</taxon>
    </lineage>
</organism>
<dbReference type="AlphaFoldDB" id="A0AA40EHU7"/>
<name>A0AA40EHU7_9PEZI</name>
<proteinExistence type="predicted"/>
<evidence type="ECO:0000313" key="1">
    <source>
        <dbReference type="EMBL" id="KAK0738861.1"/>
    </source>
</evidence>
<evidence type="ECO:0000313" key="2">
    <source>
        <dbReference type="Proteomes" id="UP001172155"/>
    </source>
</evidence>
<dbReference type="Proteomes" id="UP001172155">
    <property type="component" value="Unassembled WGS sequence"/>
</dbReference>
<feature type="non-terminal residue" evidence="1">
    <location>
        <position position="1"/>
    </location>
</feature>
<reference evidence="1" key="1">
    <citation type="submission" date="2023-06" db="EMBL/GenBank/DDBJ databases">
        <title>Genome-scale phylogeny and comparative genomics of the fungal order Sordariales.</title>
        <authorList>
            <consortium name="Lawrence Berkeley National Laboratory"/>
            <person name="Hensen N."/>
            <person name="Bonometti L."/>
            <person name="Westerberg I."/>
            <person name="Brannstrom I.O."/>
            <person name="Guillou S."/>
            <person name="Cros-Aarteil S."/>
            <person name="Calhoun S."/>
            <person name="Haridas S."/>
            <person name="Kuo A."/>
            <person name="Mondo S."/>
            <person name="Pangilinan J."/>
            <person name="Riley R."/>
            <person name="LaButti K."/>
            <person name="Andreopoulos B."/>
            <person name="Lipzen A."/>
            <person name="Chen C."/>
            <person name="Yanf M."/>
            <person name="Daum C."/>
            <person name="Ng V."/>
            <person name="Clum A."/>
            <person name="Steindorff A."/>
            <person name="Ohm R."/>
            <person name="Martin F."/>
            <person name="Silar P."/>
            <person name="Natvig D."/>
            <person name="Lalanne C."/>
            <person name="Gautier V."/>
            <person name="Ament-velasquez S.L."/>
            <person name="Kruys A."/>
            <person name="Hutchinson M.I."/>
            <person name="Powell A.J."/>
            <person name="Barry K."/>
            <person name="Miller A.N."/>
            <person name="Grigoriev I.V."/>
            <person name="Debuchy R."/>
            <person name="Gladieux P."/>
            <person name="Thoren M.H."/>
            <person name="Johannesson H."/>
        </authorList>
    </citation>
    <scope>NUCLEOTIDE SEQUENCE</scope>
    <source>
        <strain evidence="1">SMH3187-1</strain>
    </source>
</reference>
<keyword evidence="2" id="KW-1185">Reference proteome</keyword>
<accession>A0AA40EHU7</accession>